<dbReference type="Pfam" id="PF03928">
    <property type="entry name" value="HbpS-like"/>
    <property type="match status" value="1"/>
</dbReference>
<dbReference type="PANTHER" id="PTHR46028:SF2">
    <property type="entry name" value="KYNURENINE 3-MONOOXYGENASE"/>
    <property type="match status" value="1"/>
</dbReference>
<dbReference type="InterPro" id="IPR038084">
    <property type="entry name" value="PduO/GlcC-like_sf"/>
</dbReference>
<name>A0A9N9FH82_9GLOM</name>
<dbReference type="InterPro" id="IPR036188">
    <property type="entry name" value="FAD/NAD-bd_sf"/>
</dbReference>
<dbReference type="InterPro" id="IPR027545">
    <property type="entry name" value="Kynurenine_monooxygenase"/>
</dbReference>
<comment type="catalytic activity">
    <reaction evidence="8 9">
        <text>L-kynurenine + NADPH + O2 + H(+) = 3-hydroxy-L-kynurenine + NADP(+) + H2O</text>
        <dbReference type="Rhea" id="RHEA:20545"/>
        <dbReference type="ChEBI" id="CHEBI:15377"/>
        <dbReference type="ChEBI" id="CHEBI:15378"/>
        <dbReference type="ChEBI" id="CHEBI:15379"/>
        <dbReference type="ChEBI" id="CHEBI:57783"/>
        <dbReference type="ChEBI" id="CHEBI:57959"/>
        <dbReference type="ChEBI" id="CHEBI:58125"/>
        <dbReference type="ChEBI" id="CHEBI:58349"/>
        <dbReference type="EC" id="1.14.13.9"/>
    </reaction>
</comment>
<dbReference type="Pfam" id="PF01494">
    <property type="entry name" value="FAD_binding_3"/>
    <property type="match status" value="1"/>
</dbReference>
<keyword evidence="3 9" id="KW-0662">Pyridine nucleotide biosynthesis</keyword>
<keyword evidence="4 9" id="KW-0274">FAD</keyword>
<evidence type="ECO:0000256" key="3">
    <source>
        <dbReference type="ARBA" id="ARBA00022642"/>
    </source>
</evidence>
<dbReference type="GO" id="GO:0006569">
    <property type="term" value="P:L-tryptophan catabolic process"/>
    <property type="evidence" value="ECO:0007669"/>
    <property type="project" value="UniProtKB-UniRule"/>
</dbReference>
<protein>
    <recommendedName>
        <fullName evidence="9">Kynurenine 3-monooxygenase</fullName>
        <ecNumber evidence="9">1.14.13.9</ecNumber>
    </recommendedName>
    <alternativeName>
        <fullName evidence="9">Biosynthesis of nicotinic acid protein 4</fullName>
    </alternativeName>
    <alternativeName>
        <fullName evidence="9">Kynurenine 3-hydroxylase</fullName>
    </alternativeName>
</protein>
<dbReference type="Gene3D" id="3.30.450.150">
    <property type="entry name" value="Haem-degrading domain"/>
    <property type="match status" value="1"/>
</dbReference>
<keyword evidence="7 9" id="KW-0503">Monooxygenase</keyword>
<dbReference type="GO" id="GO:0019805">
    <property type="term" value="P:quinolinate biosynthetic process"/>
    <property type="evidence" value="ECO:0007669"/>
    <property type="project" value="UniProtKB-UniRule"/>
</dbReference>
<dbReference type="Proteomes" id="UP000789706">
    <property type="component" value="Unassembled WGS sequence"/>
</dbReference>
<dbReference type="EC" id="1.14.13.9" evidence="9"/>
<evidence type="ECO:0000313" key="12">
    <source>
        <dbReference type="EMBL" id="CAG8532904.1"/>
    </source>
</evidence>
<dbReference type="GO" id="GO:0070189">
    <property type="term" value="P:kynurenine metabolic process"/>
    <property type="evidence" value="ECO:0007669"/>
    <property type="project" value="TreeGrafter"/>
</dbReference>
<evidence type="ECO:0000259" key="11">
    <source>
        <dbReference type="Pfam" id="PF01494"/>
    </source>
</evidence>
<dbReference type="SUPFAM" id="SSF143744">
    <property type="entry name" value="GlcG-like"/>
    <property type="match status" value="1"/>
</dbReference>
<keyword evidence="10" id="KW-0812">Transmembrane</keyword>
<evidence type="ECO:0000256" key="7">
    <source>
        <dbReference type="ARBA" id="ARBA00023033"/>
    </source>
</evidence>
<keyword evidence="9 10" id="KW-0472">Membrane</keyword>
<feature type="domain" description="FAD-binding" evidence="11">
    <location>
        <begin position="166"/>
        <end position="472"/>
    </location>
</feature>
<dbReference type="Gene3D" id="3.50.50.60">
    <property type="entry name" value="FAD/NAD(P)-binding domain"/>
    <property type="match status" value="1"/>
</dbReference>
<evidence type="ECO:0000256" key="5">
    <source>
        <dbReference type="ARBA" id="ARBA00022857"/>
    </source>
</evidence>
<dbReference type="SUPFAM" id="SSF51905">
    <property type="entry name" value="FAD/NAD(P)-binding domain"/>
    <property type="match status" value="1"/>
</dbReference>
<keyword evidence="2 9" id="KW-0285">Flavoprotein</keyword>
<comment type="similarity">
    <text evidence="9">Belongs to the aromatic-ring hydroxylase family. KMO subfamily.</text>
</comment>
<dbReference type="OrthoDB" id="10053569at2759"/>
<organism evidence="12 13">
    <name type="scientific">Diversispora eburnea</name>
    <dbReference type="NCBI Taxonomy" id="1213867"/>
    <lineage>
        <taxon>Eukaryota</taxon>
        <taxon>Fungi</taxon>
        <taxon>Fungi incertae sedis</taxon>
        <taxon>Mucoromycota</taxon>
        <taxon>Glomeromycotina</taxon>
        <taxon>Glomeromycetes</taxon>
        <taxon>Diversisporales</taxon>
        <taxon>Diversisporaceae</taxon>
        <taxon>Diversispora</taxon>
    </lineage>
</organism>
<feature type="transmembrane region" description="Helical" evidence="10">
    <location>
        <begin position="574"/>
        <end position="595"/>
    </location>
</feature>
<evidence type="ECO:0000256" key="1">
    <source>
        <dbReference type="ARBA" id="ARBA00001974"/>
    </source>
</evidence>
<dbReference type="HAMAP" id="MF_01971">
    <property type="entry name" value="Kynurenine_monooxygenase"/>
    <property type="match status" value="1"/>
</dbReference>
<dbReference type="InterPro" id="IPR002938">
    <property type="entry name" value="FAD-bd"/>
</dbReference>
<accession>A0A9N9FH82</accession>
<evidence type="ECO:0000256" key="8">
    <source>
        <dbReference type="ARBA" id="ARBA00047818"/>
    </source>
</evidence>
<keyword evidence="10" id="KW-1133">Transmembrane helix</keyword>
<sequence>MTTIDHQTVSQLLQQELDFQFLAFDSLIALDLGLLILTNAKQKGIPVVISITLNSHLLFHYSMPGTTPVDAENVRKKNNVVNKFHHSSLYVNEYLKQQNNSTHLVIDDKDYLTNGGAFPLTVKGVGVVGSITVSGPSSHLEDHELLVISLKDFFGLEKEGKNKRYVAIIGGGLVGTLATLYFAKRGWDVNLFELHPRIPENSGNFQRSINLALSVRGLSALSKPNLDLEKIVLESAIPMKGRMIHIGKDKLSSQPYGSFGENIYSVERNFLLESLLNTVESFNNVKIYFQHQLKRCDFDTGLLEFENKEDEKMVQYTADLIVGADGAHSTVRRQLMRIINMNYQQEYIPHVYCELTIPSKVTENGNETEFVMDSNHLHIWPRYSFMLIALPNKTENDLIIFFQSNFPDFIQLIGEQQLKKEFFYNPKGSLLSIKCKPYHYRNRAIFIGDAAHCMVPFYGQGMNCGFQDVELLDSIFDKYNITSFRSDDDKLNLALEEFTNIRQPDSVAICDLAMYNYIEMRSRVISPLYLMRKKVDDWLHWLFPRRFVPLYTMISFSTMRYSEAIQRWKRQERFLNITWFTVTTGIAISVFWRYYYYRRLRW</sequence>
<dbReference type="PRINTS" id="PR00420">
    <property type="entry name" value="RNGMNOXGNASE"/>
</dbReference>
<evidence type="ECO:0000256" key="6">
    <source>
        <dbReference type="ARBA" id="ARBA00023002"/>
    </source>
</evidence>
<dbReference type="GO" id="GO:0071949">
    <property type="term" value="F:FAD binding"/>
    <property type="evidence" value="ECO:0007669"/>
    <property type="project" value="InterPro"/>
</dbReference>
<keyword evidence="9" id="KW-0496">Mitochondrion</keyword>
<dbReference type="GO" id="GO:0043420">
    <property type="term" value="P:anthranilate metabolic process"/>
    <property type="evidence" value="ECO:0007669"/>
    <property type="project" value="UniProtKB-UniRule"/>
</dbReference>
<keyword evidence="5 9" id="KW-0521">NADP</keyword>
<evidence type="ECO:0000256" key="10">
    <source>
        <dbReference type="SAM" id="Phobius"/>
    </source>
</evidence>
<evidence type="ECO:0000313" key="13">
    <source>
        <dbReference type="Proteomes" id="UP000789706"/>
    </source>
</evidence>
<evidence type="ECO:0000256" key="4">
    <source>
        <dbReference type="ARBA" id="ARBA00022827"/>
    </source>
</evidence>
<dbReference type="AlphaFoldDB" id="A0A9N9FH82"/>
<reference evidence="12" key="1">
    <citation type="submission" date="2021-06" db="EMBL/GenBank/DDBJ databases">
        <authorList>
            <person name="Kallberg Y."/>
            <person name="Tangrot J."/>
            <person name="Rosling A."/>
        </authorList>
    </citation>
    <scope>NUCLEOTIDE SEQUENCE</scope>
    <source>
        <strain evidence="12">AZ414A</strain>
    </source>
</reference>
<feature type="transmembrane region" description="Helical" evidence="10">
    <location>
        <begin position="165"/>
        <end position="183"/>
    </location>
</feature>
<keyword evidence="13" id="KW-1185">Reference proteome</keyword>
<dbReference type="GO" id="GO:0034354">
    <property type="term" value="P:'de novo' NAD+ biosynthetic process from L-tryptophan"/>
    <property type="evidence" value="ECO:0007669"/>
    <property type="project" value="UniProtKB-UniRule"/>
</dbReference>
<gene>
    <name evidence="9" type="primary">BNA4</name>
    <name evidence="12" type="ORF">DEBURN_LOCUS6229</name>
</gene>
<comment type="cofactor">
    <cofactor evidence="1 9">
        <name>FAD</name>
        <dbReference type="ChEBI" id="CHEBI:57692"/>
    </cofactor>
</comment>
<keyword evidence="6 9" id="KW-0560">Oxidoreductase</keyword>
<evidence type="ECO:0000256" key="2">
    <source>
        <dbReference type="ARBA" id="ARBA00022630"/>
    </source>
</evidence>
<comment type="subcellular location">
    <subcellularLocation>
        <location evidence="9">Mitochondrion outer membrane</location>
    </subcellularLocation>
</comment>
<keyword evidence="9" id="KW-1000">Mitochondrion outer membrane</keyword>
<evidence type="ECO:0000256" key="9">
    <source>
        <dbReference type="HAMAP-Rule" id="MF_03018"/>
    </source>
</evidence>
<dbReference type="GO" id="GO:0004502">
    <property type="term" value="F:kynurenine 3-monooxygenase activity"/>
    <property type="evidence" value="ECO:0007669"/>
    <property type="project" value="UniProtKB-UniRule"/>
</dbReference>
<comment type="pathway">
    <text evidence="9">Cofactor biosynthesis; NAD(+) biosynthesis; quinolinate from L-kynurenine: step 1/3.</text>
</comment>
<dbReference type="PANTHER" id="PTHR46028">
    <property type="entry name" value="KYNURENINE 3-MONOOXYGENASE"/>
    <property type="match status" value="1"/>
</dbReference>
<dbReference type="EMBL" id="CAJVPK010000622">
    <property type="protein sequence ID" value="CAG8532904.1"/>
    <property type="molecule type" value="Genomic_DNA"/>
</dbReference>
<comment type="caution">
    <text evidence="12">The sequence shown here is derived from an EMBL/GenBank/DDBJ whole genome shotgun (WGS) entry which is preliminary data.</text>
</comment>
<dbReference type="GO" id="GO:0005741">
    <property type="term" value="C:mitochondrial outer membrane"/>
    <property type="evidence" value="ECO:0007669"/>
    <property type="project" value="UniProtKB-SubCell"/>
</dbReference>
<dbReference type="InterPro" id="IPR005624">
    <property type="entry name" value="PduO/GlcC-like"/>
</dbReference>
<comment type="function">
    <text evidence="9">Catalyzes the hydroxylation of L-kynurenine (L-Kyn) to form 3-hydroxy-L-kynurenine (L-3OHKyn). Required for synthesis of quinolinic acid.</text>
</comment>
<proteinExistence type="inferred from homology"/>